<sequence length="353" mass="41209">MAEYYCFYNKDTNTLIVKPTKKSLQLSRMLILAAVMICSAYICLFCSKQIPSPLGTHIPIIKQEEQTCHDPRILQTQLLHANYPKPKTYSREECKCTPVRLFVIVSMQRSGSGWFETLLNSHRNISSHGEIFRNIERRRNRDAIMRVLDDVYNLDWNSSASKWHCTGAVGFKWMLNQGVMDHYEEIVEYFNRRGVSAILLFRRNHLRRLISLLANIHDQKAKQLNGTHRAHVHSKDEADILAKFKPHLEVKHLISTMQEMQKWASDALQSFKSCRHMVLYYEDLVQNHSRTMDALQFLELPRQQLHSRHVKIHTRPLEDQIANWNDVVEVVKGTQYESFIAASGHQTQLLKTP</sequence>
<evidence type="ECO:0000313" key="3">
    <source>
        <dbReference type="EMBL" id="KAG0471279.1"/>
    </source>
</evidence>
<evidence type="ECO:0008006" key="6">
    <source>
        <dbReference type="Google" id="ProtNLM"/>
    </source>
</evidence>
<gene>
    <name evidence="3" type="ORF">HPP92_015825</name>
    <name evidence="2" type="ORF">HPP92_027224</name>
</gene>
<dbReference type="SUPFAM" id="SSF52540">
    <property type="entry name" value="P-loop containing nucleoside triphosphate hydrolases"/>
    <property type="match status" value="1"/>
</dbReference>
<dbReference type="Gene3D" id="3.40.50.300">
    <property type="entry name" value="P-loop containing nucleotide triphosphate hydrolases"/>
    <property type="match status" value="1"/>
</dbReference>
<protein>
    <recommendedName>
        <fullName evidence="6">Sulfotransferase</fullName>
    </recommendedName>
</protein>
<evidence type="ECO:0000313" key="5">
    <source>
        <dbReference type="Proteomes" id="UP000639772"/>
    </source>
</evidence>
<feature type="transmembrane region" description="Helical" evidence="1">
    <location>
        <begin position="29"/>
        <end position="47"/>
    </location>
</feature>
<dbReference type="EMBL" id="JADCNL010000161">
    <property type="protein sequence ID" value="KAG0449777.1"/>
    <property type="molecule type" value="Genomic_DNA"/>
</dbReference>
<keyword evidence="4" id="KW-1185">Reference proteome</keyword>
<dbReference type="OrthoDB" id="2015035at2759"/>
<comment type="caution">
    <text evidence="2">The sequence shown here is derived from an EMBL/GenBank/DDBJ whole genome shotgun (WGS) entry which is preliminary data.</text>
</comment>
<keyword evidence="1" id="KW-0812">Transmembrane</keyword>
<dbReference type="InterPro" id="IPR027417">
    <property type="entry name" value="P-loop_NTPase"/>
</dbReference>
<dbReference type="EMBL" id="JADCNM010000008">
    <property type="protein sequence ID" value="KAG0471279.1"/>
    <property type="molecule type" value="Genomic_DNA"/>
</dbReference>
<dbReference type="PANTHER" id="PTHR32175">
    <property type="entry name" value="PROTEIN, PUTATIVE, EXPRESSED-RELATED"/>
    <property type="match status" value="1"/>
</dbReference>
<keyword evidence="1" id="KW-0472">Membrane</keyword>
<evidence type="ECO:0000313" key="2">
    <source>
        <dbReference type="EMBL" id="KAG0449777.1"/>
    </source>
</evidence>
<dbReference type="Proteomes" id="UP000639772">
    <property type="component" value="Unassembled WGS sequence"/>
</dbReference>
<organism evidence="2 4">
    <name type="scientific">Vanilla planifolia</name>
    <name type="common">Vanilla</name>
    <dbReference type="NCBI Taxonomy" id="51239"/>
    <lineage>
        <taxon>Eukaryota</taxon>
        <taxon>Viridiplantae</taxon>
        <taxon>Streptophyta</taxon>
        <taxon>Embryophyta</taxon>
        <taxon>Tracheophyta</taxon>
        <taxon>Spermatophyta</taxon>
        <taxon>Magnoliopsida</taxon>
        <taxon>Liliopsida</taxon>
        <taxon>Asparagales</taxon>
        <taxon>Orchidaceae</taxon>
        <taxon>Vanilloideae</taxon>
        <taxon>Vanilleae</taxon>
        <taxon>Vanilla</taxon>
    </lineage>
</organism>
<dbReference type="AlphaFoldDB" id="A0A835PDP2"/>
<dbReference type="PANTHER" id="PTHR32175:SF9">
    <property type="entry name" value="OS01G0784600 PROTEIN"/>
    <property type="match status" value="1"/>
</dbReference>
<proteinExistence type="predicted"/>
<reference evidence="4 5" key="1">
    <citation type="journal article" date="2020" name="Nat. Food">
        <title>A phased Vanilla planifolia genome enables genetic improvement of flavour and production.</title>
        <authorList>
            <person name="Hasing T."/>
            <person name="Tang H."/>
            <person name="Brym M."/>
            <person name="Khazi F."/>
            <person name="Huang T."/>
            <person name="Chambers A.H."/>
        </authorList>
    </citation>
    <scope>NUCLEOTIDE SEQUENCE [LARGE SCALE GENOMIC DNA]</scope>
    <source>
        <tissue evidence="2">Leaf</tissue>
    </source>
</reference>
<accession>A0A835PDP2</accession>
<evidence type="ECO:0000256" key="1">
    <source>
        <dbReference type="SAM" id="Phobius"/>
    </source>
</evidence>
<dbReference type="Proteomes" id="UP000636800">
    <property type="component" value="Unassembled WGS sequence"/>
</dbReference>
<dbReference type="InterPro" id="IPR052796">
    <property type="entry name" value="Nod_factor_sulfotransferase"/>
</dbReference>
<keyword evidence="1" id="KW-1133">Transmembrane helix</keyword>
<name>A0A835PDP2_VANPL</name>
<evidence type="ECO:0000313" key="4">
    <source>
        <dbReference type="Proteomes" id="UP000636800"/>
    </source>
</evidence>